<feature type="compositionally biased region" description="Acidic residues" evidence="2">
    <location>
        <begin position="70"/>
        <end position="85"/>
    </location>
</feature>
<dbReference type="PROSITE" id="PS50943">
    <property type="entry name" value="HTH_CROC1"/>
    <property type="match status" value="1"/>
</dbReference>
<evidence type="ECO:0000256" key="2">
    <source>
        <dbReference type="SAM" id="MobiDB-lite"/>
    </source>
</evidence>
<organism evidence="5 6">
    <name type="scientific">Candidatus Flavonifractor intestinigallinarum</name>
    <dbReference type="NCBI Taxonomy" id="2838586"/>
    <lineage>
        <taxon>Bacteria</taxon>
        <taxon>Bacillati</taxon>
        <taxon>Bacillota</taxon>
        <taxon>Clostridia</taxon>
        <taxon>Eubacteriales</taxon>
        <taxon>Oscillospiraceae</taxon>
        <taxon>Flavonifractor</taxon>
    </lineage>
</organism>
<dbReference type="PANTHER" id="PTHR46558:SF4">
    <property type="entry name" value="DNA-BIDING PHAGE PROTEIN"/>
    <property type="match status" value="1"/>
</dbReference>
<keyword evidence="1" id="KW-0238">DNA-binding</keyword>
<evidence type="ECO:0000259" key="4">
    <source>
        <dbReference type="PROSITE" id="PS50943"/>
    </source>
</evidence>
<dbReference type="CDD" id="cd00093">
    <property type="entry name" value="HTH_XRE"/>
    <property type="match status" value="1"/>
</dbReference>
<dbReference type="EMBL" id="DWXO01000001">
    <property type="protein sequence ID" value="HJB79371.1"/>
    <property type="molecule type" value="Genomic_DNA"/>
</dbReference>
<dbReference type="SUPFAM" id="SSF47413">
    <property type="entry name" value="lambda repressor-like DNA-binding domains"/>
    <property type="match status" value="1"/>
</dbReference>
<sequence length="273" mass="29464">MDLTERLAQARKARGLSQAEAAERMNVSRQAISRWETGTGMPTLDNLIQMSKLYQVSLDELVYGPGGAEAPEEAPESEVLTEESEPVQAPKRRRPTLLVVLALVAVGGLVLGIWGSSLMNSNKSKQSSSVIVVGGVEQDWDKLPLDRAGEQVGPFAEVEPVEQEMGIHVLEDTEYRSGSDFERDISFIGANGRYLSVTVTNDSAQPLLFQAGYLYENGRDMLETRIPAGATVTRTFEALESGGDNQPRFGVDISTGSAGGTVEIQISAVQFNG</sequence>
<reference evidence="5" key="1">
    <citation type="journal article" date="2021" name="PeerJ">
        <title>Extensive microbial diversity within the chicken gut microbiome revealed by metagenomics and culture.</title>
        <authorList>
            <person name="Gilroy R."/>
            <person name="Ravi A."/>
            <person name="Getino M."/>
            <person name="Pursley I."/>
            <person name="Horton D.L."/>
            <person name="Alikhan N.F."/>
            <person name="Baker D."/>
            <person name="Gharbi K."/>
            <person name="Hall N."/>
            <person name="Watson M."/>
            <person name="Adriaenssens E.M."/>
            <person name="Foster-Nyarko E."/>
            <person name="Jarju S."/>
            <person name="Secka A."/>
            <person name="Antonio M."/>
            <person name="Oren A."/>
            <person name="Chaudhuri R.R."/>
            <person name="La Ragione R."/>
            <person name="Hildebrand F."/>
            <person name="Pallen M.J."/>
        </authorList>
    </citation>
    <scope>NUCLEOTIDE SEQUENCE</scope>
    <source>
        <strain evidence="5">CHK192-8294</strain>
    </source>
</reference>
<comment type="caution">
    <text evidence="5">The sequence shown here is derived from an EMBL/GenBank/DDBJ whole genome shotgun (WGS) entry which is preliminary data.</text>
</comment>
<gene>
    <name evidence="5" type="ORF">H9712_00095</name>
</gene>
<feature type="transmembrane region" description="Helical" evidence="3">
    <location>
        <begin position="97"/>
        <end position="119"/>
    </location>
</feature>
<evidence type="ECO:0000256" key="3">
    <source>
        <dbReference type="SAM" id="Phobius"/>
    </source>
</evidence>
<dbReference type="InterPro" id="IPR001387">
    <property type="entry name" value="Cro/C1-type_HTH"/>
</dbReference>
<dbReference type="AlphaFoldDB" id="A0A9D2SAB7"/>
<feature type="region of interest" description="Disordered" evidence="2">
    <location>
        <begin position="65"/>
        <end position="88"/>
    </location>
</feature>
<evidence type="ECO:0000313" key="6">
    <source>
        <dbReference type="Proteomes" id="UP000823921"/>
    </source>
</evidence>
<evidence type="ECO:0000313" key="5">
    <source>
        <dbReference type="EMBL" id="HJB79371.1"/>
    </source>
</evidence>
<evidence type="ECO:0000256" key="1">
    <source>
        <dbReference type="ARBA" id="ARBA00023125"/>
    </source>
</evidence>
<dbReference type="Proteomes" id="UP000823921">
    <property type="component" value="Unassembled WGS sequence"/>
</dbReference>
<keyword evidence="3" id="KW-1133">Transmembrane helix</keyword>
<name>A0A9D2SAB7_9FIRM</name>
<dbReference type="InterPro" id="IPR010982">
    <property type="entry name" value="Lambda_DNA-bd_dom_sf"/>
</dbReference>
<protein>
    <submittedName>
        <fullName evidence="5">Helix-turn-helix domain-containing protein</fullName>
    </submittedName>
</protein>
<reference evidence="5" key="2">
    <citation type="submission" date="2021-04" db="EMBL/GenBank/DDBJ databases">
        <authorList>
            <person name="Gilroy R."/>
        </authorList>
    </citation>
    <scope>NUCLEOTIDE SEQUENCE</scope>
    <source>
        <strain evidence="5">CHK192-8294</strain>
    </source>
</reference>
<feature type="domain" description="HTH cro/C1-type" evidence="4">
    <location>
        <begin position="7"/>
        <end position="61"/>
    </location>
</feature>
<dbReference type="SMART" id="SM00530">
    <property type="entry name" value="HTH_XRE"/>
    <property type="match status" value="1"/>
</dbReference>
<dbReference type="Gene3D" id="1.10.260.40">
    <property type="entry name" value="lambda repressor-like DNA-binding domains"/>
    <property type="match status" value="1"/>
</dbReference>
<keyword evidence="3" id="KW-0472">Membrane</keyword>
<dbReference type="Pfam" id="PF01381">
    <property type="entry name" value="HTH_3"/>
    <property type="match status" value="1"/>
</dbReference>
<keyword evidence="3" id="KW-0812">Transmembrane</keyword>
<dbReference type="PANTHER" id="PTHR46558">
    <property type="entry name" value="TRACRIPTIONAL REGULATORY PROTEIN-RELATED-RELATED"/>
    <property type="match status" value="1"/>
</dbReference>
<accession>A0A9D2SAB7</accession>
<dbReference type="GO" id="GO:0003677">
    <property type="term" value="F:DNA binding"/>
    <property type="evidence" value="ECO:0007669"/>
    <property type="project" value="UniProtKB-KW"/>
</dbReference>
<proteinExistence type="predicted"/>